<accession>A0A1H8ZLK9</accession>
<keyword evidence="3" id="KW-1185">Reference proteome</keyword>
<dbReference type="InterPro" id="IPR021617">
    <property type="entry name" value="DUF3231"/>
</dbReference>
<feature type="region of interest" description="Disordered" evidence="1">
    <location>
        <begin position="341"/>
        <end position="360"/>
    </location>
</feature>
<evidence type="ECO:0000313" key="3">
    <source>
        <dbReference type="Proteomes" id="UP000198733"/>
    </source>
</evidence>
<feature type="region of interest" description="Disordered" evidence="1">
    <location>
        <begin position="1"/>
        <end position="20"/>
    </location>
</feature>
<feature type="compositionally biased region" description="Basic and acidic residues" evidence="1">
    <location>
        <begin position="1"/>
        <end position="19"/>
    </location>
</feature>
<proteinExistence type="predicted"/>
<evidence type="ECO:0008006" key="4">
    <source>
        <dbReference type="Google" id="ProtNLM"/>
    </source>
</evidence>
<comment type="caution">
    <text evidence="2">The sequence shown here is derived from an EMBL/GenBank/DDBJ whole genome shotgun (WGS) entry which is preliminary data.</text>
</comment>
<dbReference type="Pfam" id="PF11553">
    <property type="entry name" value="DUF3231"/>
    <property type="match status" value="2"/>
</dbReference>
<sequence>MESEGSPHDKTKKHMEEHQHHKKLAASELGDLFENYLGDSLFKCVFEHHLHVVEDEEIKDYIEFALDISKKHLNIIKDIYTKENIPIPVGFGEQDIRKEAPRLFSDMFMVFYITEMTRAGLLTYGGALSSSSRQDIIDYFDMCIQDTSKTYRRGIELLLAKGMDILPPNIPYPSKVDFVDRKSFTSAINAKNRPLSAQEIKHLQVNINSNTLGKSFMLGFSQVASSDKLRKYFYEGAQLADKQIKQLGSVLIQDNLPSPKLMDAHVTDSTTPPFSDKLMLYHTTLSNGIGIQYYGLALSKILRHDIHAKLATLTAGIAKYSNEGVNITINNGWLEEPPTAADRKKLSIMSPGNPPNNFRN</sequence>
<gene>
    <name evidence="2" type="ORF">SAMN05216232_0481</name>
</gene>
<evidence type="ECO:0000256" key="1">
    <source>
        <dbReference type="SAM" id="MobiDB-lite"/>
    </source>
</evidence>
<protein>
    <recommendedName>
        <fullName evidence="4">DUF3231 family protein</fullName>
    </recommendedName>
</protein>
<dbReference type="InterPro" id="IPR012347">
    <property type="entry name" value="Ferritin-like"/>
</dbReference>
<evidence type="ECO:0000313" key="2">
    <source>
        <dbReference type="EMBL" id="SEP65312.1"/>
    </source>
</evidence>
<organism evidence="2 3">
    <name type="scientific">Virgibacillus subterraneus</name>
    <dbReference type="NCBI Taxonomy" id="621109"/>
    <lineage>
        <taxon>Bacteria</taxon>
        <taxon>Bacillati</taxon>
        <taxon>Bacillota</taxon>
        <taxon>Bacilli</taxon>
        <taxon>Bacillales</taxon>
        <taxon>Bacillaceae</taxon>
        <taxon>Virgibacillus</taxon>
    </lineage>
</organism>
<reference evidence="2 3" key="1">
    <citation type="submission" date="2016-10" db="EMBL/GenBank/DDBJ databases">
        <authorList>
            <person name="Varghese N."/>
            <person name="Submissions S."/>
        </authorList>
    </citation>
    <scope>NUCLEOTIDE SEQUENCE [LARGE SCALE GENOMIC DNA]</scope>
    <source>
        <strain evidence="2 3">CGMCC 1.7734</strain>
    </source>
</reference>
<dbReference type="Gene3D" id="1.20.1260.10">
    <property type="match status" value="2"/>
</dbReference>
<dbReference type="EMBL" id="FOEH01000001">
    <property type="protein sequence ID" value="SEP65312.1"/>
    <property type="molecule type" value="Genomic_DNA"/>
</dbReference>
<name>A0A1H8ZLK9_9BACI</name>
<dbReference type="RefSeq" id="WP_092501950.1">
    <property type="nucleotide sequence ID" value="NZ_FOEH01000001.1"/>
</dbReference>
<dbReference type="Proteomes" id="UP000198733">
    <property type="component" value="Unassembled WGS sequence"/>
</dbReference>